<dbReference type="InterPro" id="IPR039769">
    <property type="entry name" value="Bud23-like"/>
</dbReference>
<evidence type="ECO:0000259" key="11">
    <source>
        <dbReference type="Pfam" id="PF12589"/>
    </source>
</evidence>
<evidence type="ECO:0000256" key="3">
    <source>
        <dbReference type="ARBA" id="ARBA00005547"/>
    </source>
</evidence>
<dbReference type="Pfam" id="PF08241">
    <property type="entry name" value="Methyltransf_11"/>
    <property type="match status" value="1"/>
</dbReference>
<comment type="subcellular location">
    <subcellularLocation>
        <location evidence="2">Cytoplasm</location>
    </subcellularLocation>
    <subcellularLocation>
        <location evidence="1">Nucleus</location>
    </subcellularLocation>
</comment>
<keyword evidence="8" id="KW-0539">Nucleus</keyword>
<evidence type="ECO:0000256" key="6">
    <source>
        <dbReference type="ARBA" id="ARBA00022679"/>
    </source>
</evidence>
<reference evidence="12 13" key="1">
    <citation type="submission" date="2024-03" db="EMBL/GenBank/DDBJ databases">
        <title>The Acrasis kona genome and developmental transcriptomes reveal deep origins of eukaryotic multicellular pathways.</title>
        <authorList>
            <person name="Sheikh S."/>
            <person name="Fu C.-J."/>
            <person name="Brown M.W."/>
            <person name="Baldauf S.L."/>
        </authorList>
    </citation>
    <scope>NUCLEOTIDE SEQUENCE [LARGE SCALE GENOMIC DNA]</scope>
    <source>
        <strain evidence="12 13">ATCC MYA-3509</strain>
    </source>
</reference>
<dbReference type="Pfam" id="PF12589">
    <property type="entry name" value="WBS_methylT"/>
    <property type="match status" value="1"/>
</dbReference>
<dbReference type="AlphaFoldDB" id="A0AAW2ZRA5"/>
<dbReference type="InterPro" id="IPR013216">
    <property type="entry name" value="Methyltransf_11"/>
</dbReference>
<dbReference type="InterPro" id="IPR022238">
    <property type="entry name" value="Bud23_C"/>
</dbReference>
<keyword evidence="4" id="KW-0963">Cytoplasm</keyword>
<dbReference type="FunFam" id="3.40.50.150:FF:000017">
    <property type="entry name" value="probable 18S rRNA (Guanine-N(7))-methyltransferase"/>
    <property type="match status" value="1"/>
</dbReference>
<evidence type="ECO:0000256" key="7">
    <source>
        <dbReference type="ARBA" id="ARBA00022691"/>
    </source>
</evidence>
<dbReference type="CDD" id="cd02440">
    <property type="entry name" value="AdoMet_MTases"/>
    <property type="match status" value="1"/>
</dbReference>
<feature type="region of interest" description="Disordered" evidence="9">
    <location>
        <begin position="212"/>
        <end position="281"/>
    </location>
</feature>
<dbReference type="EMBL" id="JAOPGA020001843">
    <property type="protein sequence ID" value="KAL0491686.1"/>
    <property type="molecule type" value="Genomic_DNA"/>
</dbReference>
<dbReference type="PANTHER" id="PTHR12734:SF0">
    <property type="entry name" value="18S RRNA (GUANINE-N(7))-METHYLTRANSFERASE-RELATED"/>
    <property type="match status" value="1"/>
</dbReference>
<comment type="similarity">
    <text evidence="3">Belongs to the class I-like SAM-binding methyltransferase superfamily. BUD23/WBSCR22 family.</text>
</comment>
<name>A0AAW2ZRA5_9EUKA</name>
<evidence type="ECO:0000256" key="2">
    <source>
        <dbReference type="ARBA" id="ARBA00004496"/>
    </source>
</evidence>
<gene>
    <name evidence="12" type="ORF">AKO1_010189</name>
</gene>
<organism evidence="12 13">
    <name type="scientific">Acrasis kona</name>
    <dbReference type="NCBI Taxonomy" id="1008807"/>
    <lineage>
        <taxon>Eukaryota</taxon>
        <taxon>Discoba</taxon>
        <taxon>Heterolobosea</taxon>
        <taxon>Tetramitia</taxon>
        <taxon>Eutetramitia</taxon>
        <taxon>Acrasidae</taxon>
        <taxon>Acrasis</taxon>
    </lineage>
</organism>
<dbReference type="InterPro" id="IPR029063">
    <property type="entry name" value="SAM-dependent_MTases_sf"/>
</dbReference>
<dbReference type="Gene3D" id="3.40.50.150">
    <property type="entry name" value="Vaccinia Virus protein VP39"/>
    <property type="match status" value="1"/>
</dbReference>
<dbReference type="GO" id="GO:0016435">
    <property type="term" value="F:rRNA (guanine) methyltransferase activity"/>
    <property type="evidence" value="ECO:0007669"/>
    <property type="project" value="InterPro"/>
</dbReference>
<dbReference type="SUPFAM" id="SSF53335">
    <property type="entry name" value="S-adenosyl-L-methionine-dependent methyltransferases"/>
    <property type="match status" value="1"/>
</dbReference>
<evidence type="ECO:0000256" key="5">
    <source>
        <dbReference type="ARBA" id="ARBA00022603"/>
    </source>
</evidence>
<evidence type="ECO:0000256" key="1">
    <source>
        <dbReference type="ARBA" id="ARBA00004123"/>
    </source>
</evidence>
<evidence type="ECO:0000259" key="10">
    <source>
        <dbReference type="Pfam" id="PF08241"/>
    </source>
</evidence>
<dbReference type="GO" id="GO:0070476">
    <property type="term" value="P:rRNA (guanine-N7)-methylation"/>
    <property type="evidence" value="ECO:0007669"/>
    <property type="project" value="InterPro"/>
</dbReference>
<keyword evidence="7" id="KW-0949">S-adenosyl-L-methionine</keyword>
<evidence type="ECO:0000256" key="9">
    <source>
        <dbReference type="SAM" id="MobiDB-lite"/>
    </source>
</evidence>
<comment type="caution">
    <text evidence="12">The sequence shown here is derived from an EMBL/GenBank/DDBJ whole genome shotgun (WGS) entry which is preliminary data.</text>
</comment>
<dbReference type="PANTHER" id="PTHR12734">
    <property type="entry name" value="METHYLTRANSFERASE-RELATED"/>
    <property type="match status" value="1"/>
</dbReference>
<evidence type="ECO:0000256" key="4">
    <source>
        <dbReference type="ARBA" id="ARBA00022490"/>
    </source>
</evidence>
<dbReference type="GO" id="GO:0005730">
    <property type="term" value="C:nucleolus"/>
    <property type="evidence" value="ECO:0007669"/>
    <property type="project" value="UniProtKB-ARBA"/>
</dbReference>
<feature type="domain" description="Methyltransferase type 11" evidence="10">
    <location>
        <begin position="55"/>
        <end position="157"/>
    </location>
</feature>
<proteinExistence type="inferred from homology"/>
<protein>
    <submittedName>
        <fullName evidence="12">18S rRNA (Guanine-N(7))-methyltransferase</fullName>
    </submittedName>
</protein>
<feature type="compositionally biased region" description="Basic and acidic residues" evidence="9">
    <location>
        <begin position="251"/>
        <end position="271"/>
    </location>
</feature>
<dbReference type="GO" id="GO:0005737">
    <property type="term" value="C:cytoplasm"/>
    <property type="evidence" value="ECO:0007669"/>
    <property type="project" value="UniProtKB-SubCell"/>
</dbReference>
<feature type="domain" description="18S rRNA (guanine(1575)-N(7))-methyltransferase Bud23 C-terminal" evidence="11">
    <location>
        <begin position="201"/>
        <end position="277"/>
    </location>
</feature>
<evidence type="ECO:0000313" key="12">
    <source>
        <dbReference type="EMBL" id="KAL0491686.1"/>
    </source>
</evidence>
<dbReference type="Proteomes" id="UP001431209">
    <property type="component" value="Unassembled WGS sequence"/>
</dbReference>
<accession>A0AAW2ZRA5</accession>
<keyword evidence="5" id="KW-0489">Methyltransferase</keyword>
<feature type="compositionally biased region" description="Basic residues" evidence="9">
    <location>
        <begin position="272"/>
        <end position="281"/>
    </location>
</feature>
<evidence type="ECO:0000256" key="8">
    <source>
        <dbReference type="ARBA" id="ARBA00023242"/>
    </source>
</evidence>
<evidence type="ECO:0000313" key="13">
    <source>
        <dbReference type="Proteomes" id="UP001431209"/>
    </source>
</evidence>
<sequence>MSKRPEYIAPPELFYNDDEAKKYANNSRILDIQTKMSERAIELLNIQDDKPLMVLDIGCGSGISGEVLTDKGHHWVGVDISSSMLDVANKAEVSGDLFEWDMGQGLSFRVGTFDAAISISAVQWLCNADKKSHSPQKRLHEFFSGLYRCLRKGARAVLQFYPENSKQSELITQAAMRAGFGGGMVVDFPHSTRAKKYFLCLFAGEPNYKVPKAKEEGEEEEERTTVRNISEVRERRRKLGKRAPINSKEWILGKKERQRKQGKEVARDSKYSGRKRRIKFA</sequence>
<keyword evidence="6" id="KW-0808">Transferase</keyword>
<keyword evidence="13" id="KW-1185">Reference proteome</keyword>